<dbReference type="EMBL" id="JBHSAY010000035">
    <property type="protein sequence ID" value="MFC4136896.1"/>
    <property type="molecule type" value="Genomic_DNA"/>
</dbReference>
<dbReference type="InterPro" id="IPR029063">
    <property type="entry name" value="SAM-dependent_MTases_sf"/>
</dbReference>
<evidence type="ECO:0000313" key="2">
    <source>
        <dbReference type="Proteomes" id="UP001595816"/>
    </source>
</evidence>
<dbReference type="InterPro" id="IPR002052">
    <property type="entry name" value="DNA_methylase_N6_adenine_CS"/>
</dbReference>
<evidence type="ECO:0000313" key="1">
    <source>
        <dbReference type="EMBL" id="MFC4136896.1"/>
    </source>
</evidence>
<organism evidence="1 2">
    <name type="scientific">Hamadaea flava</name>
    <dbReference type="NCBI Taxonomy" id="1742688"/>
    <lineage>
        <taxon>Bacteria</taxon>
        <taxon>Bacillati</taxon>
        <taxon>Actinomycetota</taxon>
        <taxon>Actinomycetes</taxon>
        <taxon>Micromonosporales</taxon>
        <taxon>Micromonosporaceae</taxon>
        <taxon>Hamadaea</taxon>
    </lineage>
</organism>
<dbReference type="SUPFAM" id="SSF53335">
    <property type="entry name" value="S-adenosyl-L-methionine-dependent methyltransferases"/>
    <property type="match status" value="1"/>
</dbReference>
<sequence>MSIDEVKRTPYAPATHGGAGDVRERLIDHWFPCTAVDAAVGTPAGSGRNEKAIFPWFASRPIAQARAAVLTTLLPNDAAHRQSVEAAVRHGSAEAFDRLAEAVTKNYHGRTPVVVDIFSGRGMIPLEAARVGATAVGTDLSPVATLAGRLLADWSMRDWSAEAPLPFESDVPAVLDFADTHRLVSDTRLLHEEVGRRTRQALAKFYPANQDGRRPWGYLWTVSMPCDQCHRRFPLIGSLVLRHPNSRKQDLGQAMSLITVGDTWKVEVVDGPANGQPTYSSAGKKGKSARCPFCSHVHTLETVKAKGFAGQYVDEPLLAADFANGDGDAKKHFRQLRDEERRAALSASPDELPKAGQLSAIPDEAIPPGNVHTVMASGYGYTNYGQLMCDRQTLLFGTLTEHIRACHEEMLDAGVSAAYANALAGFAAATLMRGLRYATRGARLRCHGKPDGSGNNNVQVGDLFANEAVLSFQFDFFEVGIGKGPGTWAGLTETGTTPLATHLRGRRGTTARLRRENAMALPFRDGTVDAVVTDPPYYDMIEYSDVSDYFYVWLRRIMADVQPDLFAETIGTEVAPNLQNKDDEIIVRRVYNGGVRHDREFYERSLSRAFHEARRVLRPDGHLVVVFGHSDPDAWLRLLGALRDAGFVVTSAWPSRTETSNTGVASIKVTVTIGCRVAAPQRPIATAAQVDREVATAVKAAVKQWDADGLALTDQLMAAYGPAMEVYGRYSSVLLPNGERANLDRYLTLARTSVRDATALKLDQLPLETFDAPTRFAVFWQRLYGRTDVPKGEARFLAQADNLRLEDMRGALLTESKSGFKLRLDGPATFSDRSSTFEIARVMAKAWDDGGTEAVATVLAKSDRQANDAHLWAVVAEIVRQLPASDPVAKALSAVQRNAGTIGTMIQYAAAVADREADARAQLTLPFEEDLS</sequence>
<comment type="caution">
    <text evidence="1">The sequence shown here is derived from an EMBL/GenBank/DDBJ whole genome shotgun (WGS) entry which is preliminary data.</text>
</comment>
<evidence type="ECO:0008006" key="3">
    <source>
        <dbReference type="Google" id="ProtNLM"/>
    </source>
</evidence>
<accession>A0ABV8M2X1</accession>
<gene>
    <name evidence="1" type="ORF">ACFOZ4_40360</name>
</gene>
<dbReference type="PROSITE" id="PS00092">
    <property type="entry name" value="N6_MTASE"/>
    <property type="match status" value="1"/>
</dbReference>
<name>A0ABV8M2X1_9ACTN</name>
<dbReference type="RefSeq" id="WP_253762067.1">
    <property type="nucleotide sequence ID" value="NZ_JAMZDZ010000001.1"/>
</dbReference>
<protein>
    <recommendedName>
        <fullName evidence="3">Adenine-specific DNA methylase</fullName>
    </recommendedName>
</protein>
<keyword evidence="2" id="KW-1185">Reference proteome</keyword>
<reference evidence="2" key="1">
    <citation type="journal article" date="2019" name="Int. J. Syst. Evol. Microbiol.">
        <title>The Global Catalogue of Microorganisms (GCM) 10K type strain sequencing project: providing services to taxonomists for standard genome sequencing and annotation.</title>
        <authorList>
            <consortium name="The Broad Institute Genomics Platform"/>
            <consortium name="The Broad Institute Genome Sequencing Center for Infectious Disease"/>
            <person name="Wu L."/>
            <person name="Ma J."/>
        </authorList>
    </citation>
    <scope>NUCLEOTIDE SEQUENCE [LARGE SCALE GENOMIC DNA]</scope>
    <source>
        <strain evidence="2">CGMCC 4.7289</strain>
    </source>
</reference>
<proteinExistence type="predicted"/>
<dbReference type="Proteomes" id="UP001595816">
    <property type="component" value="Unassembled WGS sequence"/>
</dbReference>
<dbReference type="Gene3D" id="3.40.50.150">
    <property type="entry name" value="Vaccinia Virus protein VP39"/>
    <property type="match status" value="1"/>
</dbReference>